<reference evidence="2" key="1">
    <citation type="submission" date="2012-01" db="EMBL/GenBank/DDBJ databases">
        <authorList>
            <person name="Kapyur S.N."/>
            <person name="Walstead R.N."/>
            <person name="Rubia G.C."/>
            <person name="Anderson J."/>
            <person name="Campbell R.A."/>
            <person name="Williamson S.M."/>
            <person name="Padolina J."/>
            <person name="Johnson A."/>
            <person name="Serrano M.G."/>
            <person name="Lee V."/>
            <person name="Hendricks S.L."/>
            <person name="Voegtly L.J."/>
            <person name="Glascock A.L."/>
            <person name="Carvalho M.Ruth."/>
            <person name="Buck G.A."/>
            <person name="Bradley K.W."/>
            <person name="Khaja R."/>
            <person name="Lewis M.F."/>
            <person name="Barker L.P."/>
            <person name="Jordan T.C."/>
            <person name="Russell D.A."/>
            <person name="Pope W.H."/>
            <person name="Jacobs-Sera D."/>
            <person name="Hendrix R.W."/>
            <person name="Hatfull G.F."/>
        </authorList>
    </citation>
    <scope>NUCLEOTIDE SEQUENCE [LARGE SCALE GENOMIC DNA]</scope>
</reference>
<dbReference type="Proteomes" id="UP000004789">
    <property type="component" value="Segment"/>
</dbReference>
<dbReference type="GeneID" id="40083532"/>
<dbReference type="OrthoDB" id="39339at10239"/>
<keyword evidence="2" id="KW-1185">Reference proteome</keyword>
<dbReference type="RefSeq" id="YP_009607542.1">
    <property type="nucleotide sequence ID" value="NC_041982.1"/>
</dbReference>
<organism evidence="1 2">
    <name type="scientific">Mycobacterium phage Twister</name>
    <dbReference type="NCBI Taxonomy" id="1161933"/>
    <lineage>
        <taxon>Viruses</taxon>
        <taxon>Duplodnaviria</taxon>
        <taxon>Heunggongvirae</taxon>
        <taxon>Uroviricota</taxon>
        <taxon>Caudoviricetes</taxon>
        <taxon>Fromanvirus</taxon>
        <taxon>Fromanvirus twister</taxon>
    </lineage>
</organism>
<proteinExistence type="predicted"/>
<dbReference type="EMBL" id="JQ512844">
    <property type="protein sequence ID" value="AFF28387.1"/>
    <property type="molecule type" value="Genomic_DNA"/>
</dbReference>
<evidence type="ECO:0000313" key="2">
    <source>
        <dbReference type="Proteomes" id="UP000004789"/>
    </source>
</evidence>
<dbReference type="KEGG" id="vg:40083532"/>
<gene>
    <name evidence="1" type="primary">71</name>
    <name evidence="1" type="ORF">TWISTER_71</name>
</gene>
<evidence type="ECO:0000313" key="1">
    <source>
        <dbReference type="EMBL" id="AFF28387.1"/>
    </source>
</evidence>
<name>H9NCR6_9CAUD</name>
<accession>H9NCR6</accession>
<sequence length="36" mass="4008">MTRCEGCGRRAQDGRLSTFGRFLCPGCLRVFTRKGA</sequence>
<protein>
    <submittedName>
        <fullName evidence="1">Uncharacterized protein</fullName>
    </submittedName>
</protein>